<dbReference type="InterPro" id="IPR054715">
    <property type="entry name" value="GGR_cat"/>
</dbReference>
<dbReference type="InterPro" id="IPR050407">
    <property type="entry name" value="Geranylgeranyl_reductase"/>
</dbReference>
<name>A0A133U3X0_9EURY</name>
<keyword evidence="3" id="KW-0274">FAD</keyword>
<dbReference type="Pfam" id="PF22578">
    <property type="entry name" value="GGR_cat"/>
    <property type="match status" value="1"/>
</dbReference>
<reference evidence="9 10" key="1">
    <citation type="journal article" date="2016" name="Sci. Rep.">
        <title>Metabolic traits of an uncultured archaeal lineage -MSBL1- from brine pools of the Red Sea.</title>
        <authorList>
            <person name="Mwirichia R."/>
            <person name="Alam I."/>
            <person name="Rashid M."/>
            <person name="Vinu M."/>
            <person name="Ba-Alawi W."/>
            <person name="Anthony Kamau A."/>
            <person name="Kamanda Ngugi D."/>
            <person name="Goker M."/>
            <person name="Klenk H.P."/>
            <person name="Bajic V."/>
            <person name="Stingl U."/>
        </authorList>
    </citation>
    <scope>NUCLEOTIDE SEQUENCE [LARGE SCALE GENOMIC DNA]</scope>
    <source>
        <strain evidence="9">SCGC-AAA259A05</strain>
    </source>
</reference>
<evidence type="ECO:0000256" key="5">
    <source>
        <dbReference type="ARBA" id="ARBA00023098"/>
    </source>
</evidence>
<organism evidence="9 10">
    <name type="scientific">candidate division MSBL1 archaeon SCGC-AAA259A05</name>
    <dbReference type="NCBI Taxonomy" id="1698259"/>
    <lineage>
        <taxon>Archaea</taxon>
        <taxon>Methanobacteriati</taxon>
        <taxon>Methanobacteriota</taxon>
        <taxon>candidate division MSBL1</taxon>
    </lineage>
</organism>
<accession>A0A133U3X0</accession>
<feature type="non-terminal residue" evidence="9">
    <location>
        <position position="1"/>
    </location>
</feature>
<keyword evidence="1" id="KW-0444">Lipid biosynthesis</keyword>
<evidence type="ECO:0000256" key="6">
    <source>
        <dbReference type="ARBA" id="ARBA00023209"/>
    </source>
</evidence>
<keyword evidence="10" id="KW-1185">Reference proteome</keyword>
<keyword evidence="6" id="KW-0594">Phospholipid biosynthesis</keyword>
<dbReference type="InterPro" id="IPR036188">
    <property type="entry name" value="FAD/NAD-bd_sf"/>
</dbReference>
<dbReference type="Proteomes" id="UP000070163">
    <property type="component" value="Unassembled WGS sequence"/>
</dbReference>
<dbReference type="GO" id="GO:0016628">
    <property type="term" value="F:oxidoreductase activity, acting on the CH-CH group of donors, NAD or NADP as acceptor"/>
    <property type="evidence" value="ECO:0007669"/>
    <property type="project" value="InterPro"/>
</dbReference>
<dbReference type="AlphaFoldDB" id="A0A133U3X0"/>
<keyword evidence="4" id="KW-0560">Oxidoreductase</keyword>
<evidence type="ECO:0000313" key="10">
    <source>
        <dbReference type="Proteomes" id="UP000070163"/>
    </source>
</evidence>
<keyword evidence="2" id="KW-0285">Flavoprotein</keyword>
<evidence type="ECO:0000313" key="9">
    <source>
        <dbReference type="EMBL" id="KXA88887.1"/>
    </source>
</evidence>
<sequence length="332" mass="36480">GYSVFNWKFLMTSRASCEVVLSQSGIQPHVKGNILDRKVFDEDLAIRAVRAGADIQVGTFVNGLIKDDGRINGVTFSSRNDNGEVRADLIIAADGVMSRIARWAGFDTVLGPEEIESSTQFKMVDIDIESPHTMEFYFGNKIAPGGYLWVFPKGQDVANVGVGVLPGLAERPSIEYLKDFISTKPELEDGRVVEVNFGGDPVSGPLEKTVADDIMIVGDAARFVNPMTGGGINYAMRTGKIAGEVAAEAVSQTDTSEDNLIEYENRWREELGEKLERYRKGKDVLLDLSDDELDDAAEALQSVDFEEISLTDMLKVLMKANPKLMLKLRGVF</sequence>
<proteinExistence type="predicted"/>
<dbReference type="Gene3D" id="3.50.50.60">
    <property type="entry name" value="FAD/NAD(P)-binding domain"/>
    <property type="match status" value="1"/>
</dbReference>
<keyword evidence="7" id="KW-1208">Phospholipid metabolism</keyword>
<dbReference type="GO" id="GO:0008654">
    <property type="term" value="P:phospholipid biosynthetic process"/>
    <property type="evidence" value="ECO:0007669"/>
    <property type="project" value="UniProtKB-KW"/>
</dbReference>
<evidence type="ECO:0000256" key="4">
    <source>
        <dbReference type="ARBA" id="ARBA00023002"/>
    </source>
</evidence>
<dbReference type="SUPFAM" id="SSF51905">
    <property type="entry name" value="FAD/NAD(P)-binding domain"/>
    <property type="match status" value="1"/>
</dbReference>
<dbReference type="PANTHER" id="PTHR42685">
    <property type="entry name" value="GERANYLGERANYL DIPHOSPHATE REDUCTASE"/>
    <property type="match status" value="1"/>
</dbReference>
<keyword evidence="5" id="KW-0443">Lipid metabolism</keyword>
<protein>
    <recommendedName>
        <fullName evidence="8">Digeranylgeranylglycerophospholipid reductase catalytic domain-containing protein</fullName>
    </recommendedName>
</protein>
<comment type="caution">
    <text evidence="9">The sequence shown here is derived from an EMBL/GenBank/DDBJ whole genome shotgun (WGS) entry which is preliminary data.</text>
</comment>
<evidence type="ECO:0000256" key="3">
    <source>
        <dbReference type="ARBA" id="ARBA00022827"/>
    </source>
</evidence>
<evidence type="ECO:0000256" key="1">
    <source>
        <dbReference type="ARBA" id="ARBA00022516"/>
    </source>
</evidence>
<evidence type="ECO:0000256" key="2">
    <source>
        <dbReference type="ARBA" id="ARBA00022630"/>
    </source>
</evidence>
<gene>
    <name evidence="9" type="ORF">AKJ57_06180</name>
</gene>
<dbReference type="PANTHER" id="PTHR42685:SF18">
    <property type="entry name" value="DIGERANYLGERANYLGLYCEROPHOSPHOLIPID REDUCTASE"/>
    <property type="match status" value="1"/>
</dbReference>
<dbReference type="NCBIfam" id="TIGR02032">
    <property type="entry name" value="GG-red-SF"/>
    <property type="match status" value="1"/>
</dbReference>
<dbReference type="InterPro" id="IPR011777">
    <property type="entry name" value="Geranylgeranyl_Rdtase_fam"/>
</dbReference>
<evidence type="ECO:0000256" key="7">
    <source>
        <dbReference type="ARBA" id="ARBA00023264"/>
    </source>
</evidence>
<evidence type="ECO:0000259" key="8">
    <source>
        <dbReference type="Pfam" id="PF22578"/>
    </source>
</evidence>
<feature type="domain" description="Digeranylgeranylglycerophospholipid reductase catalytic" evidence="8">
    <location>
        <begin position="115"/>
        <end position="198"/>
    </location>
</feature>
<dbReference type="EMBL" id="LHXJ01000114">
    <property type="protein sequence ID" value="KXA88887.1"/>
    <property type="molecule type" value="Genomic_DNA"/>
</dbReference>